<evidence type="ECO:0000313" key="3">
    <source>
        <dbReference type="Proteomes" id="UP000182284"/>
    </source>
</evidence>
<dbReference type="AlphaFoldDB" id="A0A1G7S159"/>
<reference evidence="2 3" key="1">
    <citation type="submission" date="2016-10" db="EMBL/GenBank/DDBJ databases">
        <authorList>
            <person name="de Groot N.N."/>
        </authorList>
    </citation>
    <scope>NUCLEOTIDE SEQUENCE [LARGE SCALE GENOMIC DNA]</scope>
    <source>
        <strain evidence="2 3">DSM 27375</strain>
    </source>
</reference>
<dbReference type="EMBL" id="FNBL01000013">
    <property type="protein sequence ID" value="SDG16746.1"/>
    <property type="molecule type" value="Genomic_DNA"/>
</dbReference>
<feature type="domain" description="TniQ" evidence="1">
    <location>
        <begin position="11"/>
        <end position="141"/>
    </location>
</feature>
<proteinExistence type="predicted"/>
<evidence type="ECO:0000313" key="2">
    <source>
        <dbReference type="EMBL" id="SDG16746.1"/>
    </source>
</evidence>
<gene>
    <name evidence="2" type="ORF">SAMN04488117_11341</name>
</gene>
<accession>A0A1G7S159</accession>
<protein>
    <submittedName>
        <fullName evidence="2">TniQ protein</fullName>
    </submittedName>
</protein>
<organism evidence="2 3">
    <name type="scientific">Celeribacter baekdonensis</name>
    <dbReference type="NCBI Taxonomy" id="875171"/>
    <lineage>
        <taxon>Bacteria</taxon>
        <taxon>Pseudomonadati</taxon>
        <taxon>Pseudomonadota</taxon>
        <taxon>Alphaproteobacteria</taxon>
        <taxon>Rhodobacterales</taxon>
        <taxon>Roseobacteraceae</taxon>
        <taxon>Celeribacter</taxon>
    </lineage>
</organism>
<dbReference type="Proteomes" id="UP000182284">
    <property type="component" value="Unassembled WGS sequence"/>
</dbReference>
<sequence length="596" mass="66993">MRFYEFPTVFRSPLYEGETPASYVSRLAALHRTPPRDFCSDLGMRWPFLCTGHEDQIAQLAWLVGLPAAQLQRWSARKLSIGRYQVGRTHSSTGVFRRTATRLCPVCAEETLSATGPHGVAQRLEWSVLSLHRCETHGCALITLPPAPHAHLPYDVVAQARQHQGRIRDAAKSPMFLEPTAFEAYVRERIYEGPQADWLQALDLTNLHRASLTLGAALEGLPAREVALMGRGDERSLCQAGFERLCVGAEALTGALDRLRAQSTAERPYFSADLRPFYHWLRSVYDDPSLTKITALTREHIFKTYPVDLDQYVLGEKPTNEVWLTMEDARARSGFGAVFLKKLLGHMQGVSEVEALMRTDVHVDELRDAKVFWATLTNLKEAADALAISPSQVKVLMSLGVLPSIQITSSLRYTKRDAVRKLLKAIEELPPVSAEGGFLPVRAFCRRDGIALPKVIKAFCERTLSGDVRRGQGPGLHALHIEFDAMKSERDISLSQDITLPEAATYLRINIISIRKLRDAGYLKQIQKRNPDTNHVKSYLTLESIRAFERRWITLGQMAEVEGSEPYHLARKLDRDGAVPISCFTGFVRVYEREFS</sequence>
<dbReference type="InterPro" id="IPR009492">
    <property type="entry name" value="TniQ"/>
</dbReference>
<name>A0A1G7S159_9RHOB</name>
<dbReference type="Pfam" id="PF06527">
    <property type="entry name" value="TniQ"/>
    <property type="match status" value="1"/>
</dbReference>
<evidence type="ECO:0000259" key="1">
    <source>
        <dbReference type="Pfam" id="PF06527"/>
    </source>
</evidence>